<feature type="active site" description="Proton acceptor" evidence="4">
    <location>
        <position position="217"/>
    </location>
</feature>
<dbReference type="InterPro" id="IPR050301">
    <property type="entry name" value="NTE"/>
</dbReference>
<comment type="caution">
    <text evidence="6">The sequence shown here is derived from an EMBL/GenBank/DDBJ whole genome shotgun (WGS) entry which is preliminary data.</text>
</comment>
<evidence type="ECO:0000313" key="7">
    <source>
        <dbReference type="Proteomes" id="UP001596084"/>
    </source>
</evidence>
<dbReference type="Gene3D" id="3.40.1090.10">
    <property type="entry name" value="Cytosolic phospholipase A2 catalytic domain"/>
    <property type="match status" value="2"/>
</dbReference>
<evidence type="ECO:0000259" key="5">
    <source>
        <dbReference type="PROSITE" id="PS51635"/>
    </source>
</evidence>
<reference evidence="7" key="1">
    <citation type="journal article" date="2019" name="Int. J. Syst. Evol. Microbiol.">
        <title>The Global Catalogue of Microorganisms (GCM) 10K type strain sequencing project: providing services to taxonomists for standard genome sequencing and annotation.</title>
        <authorList>
            <consortium name="The Broad Institute Genomics Platform"/>
            <consortium name="The Broad Institute Genome Sequencing Center for Infectious Disease"/>
            <person name="Wu L."/>
            <person name="Ma J."/>
        </authorList>
    </citation>
    <scope>NUCLEOTIDE SEQUENCE [LARGE SCALE GENOMIC DNA]</scope>
    <source>
        <strain evidence="7">CGMCC 4.7277</strain>
    </source>
</reference>
<feature type="active site" description="Nucleophile" evidence="4">
    <location>
        <position position="57"/>
    </location>
</feature>
<protein>
    <submittedName>
        <fullName evidence="6">Patatin-like phospholipase family protein</fullName>
    </submittedName>
</protein>
<keyword evidence="2 4" id="KW-0442">Lipid degradation</keyword>
<dbReference type="RefSeq" id="WP_068835456.1">
    <property type="nucleotide sequence ID" value="NZ_JBHSMX010000006.1"/>
</dbReference>
<evidence type="ECO:0000256" key="2">
    <source>
        <dbReference type="ARBA" id="ARBA00022963"/>
    </source>
</evidence>
<feature type="short sequence motif" description="DGA/G" evidence="4">
    <location>
        <begin position="217"/>
        <end position="219"/>
    </location>
</feature>
<dbReference type="PANTHER" id="PTHR14226">
    <property type="entry name" value="NEUROPATHY TARGET ESTERASE/SWISS CHEESE D.MELANOGASTER"/>
    <property type="match status" value="1"/>
</dbReference>
<feature type="short sequence motif" description="GXGXXG" evidence="4">
    <location>
        <begin position="27"/>
        <end position="32"/>
    </location>
</feature>
<dbReference type="PROSITE" id="PS51635">
    <property type="entry name" value="PNPLA"/>
    <property type="match status" value="1"/>
</dbReference>
<proteinExistence type="predicted"/>
<name>A0ABW0Q4T7_9BURK</name>
<dbReference type="InterPro" id="IPR016035">
    <property type="entry name" value="Acyl_Trfase/lysoPLipase"/>
</dbReference>
<dbReference type="Pfam" id="PF01734">
    <property type="entry name" value="Patatin"/>
    <property type="match status" value="1"/>
</dbReference>
<accession>A0ABW0Q4T7</accession>
<evidence type="ECO:0000313" key="6">
    <source>
        <dbReference type="EMBL" id="MFC5519891.1"/>
    </source>
</evidence>
<dbReference type="PANTHER" id="PTHR14226:SF78">
    <property type="entry name" value="SLR0060 PROTEIN"/>
    <property type="match status" value="1"/>
</dbReference>
<evidence type="ECO:0000256" key="4">
    <source>
        <dbReference type="PROSITE-ProRule" id="PRU01161"/>
    </source>
</evidence>
<feature type="short sequence motif" description="GXSXG" evidence="4">
    <location>
        <begin position="55"/>
        <end position="59"/>
    </location>
</feature>
<gene>
    <name evidence="6" type="ORF">ACFPP7_03020</name>
</gene>
<evidence type="ECO:0000256" key="3">
    <source>
        <dbReference type="ARBA" id="ARBA00023098"/>
    </source>
</evidence>
<dbReference type="Proteomes" id="UP001596084">
    <property type="component" value="Unassembled WGS sequence"/>
</dbReference>
<organism evidence="6 7">
    <name type="scientific">Polaromonas jejuensis</name>
    <dbReference type="NCBI Taxonomy" id="457502"/>
    <lineage>
        <taxon>Bacteria</taxon>
        <taxon>Pseudomonadati</taxon>
        <taxon>Pseudomonadota</taxon>
        <taxon>Betaproteobacteria</taxon>
        <taxon>Burkholderiales</taxon>
        <taxon>Comamonadaceae</taxon>
        <taxon>Polaromonas</taxon>
    </lineage>
</organism>
<dbReference type="InterPro" id="IPR002641">
    <property type="entry name" value="PNPLA_dom"/>
</dbReference>
<sequence length="368" mass="39790">MNSLPPAPLSAEPVTASPRRVNLALQGGGSHGAFTWGVLDVLLQDERIEIDGISGASAGAVNAVALAHGFAPAQDGSPTPKPREAARASLAKIWQGVAAMGSLGSMADSISKMLMGGWPSEKVGTNFFGNTMSQWMSPYQSNPLDINPLRKLLQAEIAFAGIAALQAPKVFVSATHVTTGRAEIFFGKHLTLEAVMASTCLPTLFQAVEINGQPYWDGGFSSNPALLPLISECSSRDIIVVQINPLKRPEIPQTPHDIMDRVNELTFNASLLSQMRTIDFINRLLADGRLQEGVKYKSLLLHRIDGGEALEEMPSSSKMSADTAMIEKLFEMGQGAAKRWLRRHFEALGRQSTVDIHRDYVGSLPREF</sequence>
<keyword evidence="7" id="KW-1185">Reference proteome</keyword>
<evidence type="ECO:0000256" key="1">
    <source>
        <dbReference type="ARBA" id="ARBA00022801"/>
    </source>
</evidence>
<keyword evidence="3 4" id="KW-0443">Lipid metabolism</keyword>
<feature type="domain" description="PNPLA" evidence="5">
    <location>
        <begin position="23"/>
        <end position="230"/>
    </location>
</feature>
<dbReference type="EMBL" id="JBHSMX010000006">
    <property type="protein sequence ID" value="MFC5519891.1"/>
    <property type="molecule type" value="Genomic_DNA"/>
</dbReference>
<dbReference type="SUPFAM" id="SSF52151">
    <property type="entry name" value="FabD/lysophospholipase-like"/>
    <property type="match status" value="1"/>
</dbReference>
<keyword evidence="1 4" id="KW-0378">Hydrolase</keyword>